<keyword evidence="8" id="KW-1185">Reference proteome</keyword>
<evidence type="ECO:0000313" key="8">
    <source>
        <dbReference type="Proteomes" id="UP000242088"/>
    </source>
</evidence>
<evidence type="ECO:0000256" key="5">
    <source>
        <dbReference type="ARBA" id="ARBA00023136"/>
    </source>
</evidence>
<dbReference type="RefSeq" id="WP_133170232.1">
    <property type="nucleotide sequence ID" value="NZ_PYZI01000009.1"/>
</dbReference>
<protein>
    <submittedName>
        <fullName evidence="7">Arginine-ornithine antiporter</fullName>
    </submittedName>
</protein>
<feature type="transmembrane region" description="Helical" evidence="6">
    <location>
        <begin position="12"/>
        <end position="33"/>
    </location>
</feature>
<feature type="non-terminal residue" evidence="7">
    <location>
        <position position="95"/>
    </location>
</feature>
<organism evidence="7 8">
    <name type="scientific">Staphylococcus devriesei</name>
    <dbReference type="NCBI Taxonomy" id="586733"/>
    <lineage>
        <taxon>Bacteria</taxon>
        <taxon>Bacillati</taxon>
        <taxon>Bacillota</taxon>
        <taxon>Bacilli</taxon>
        <taxon>Bacillales</taxon>
        <taxon>Staphylococcaceae</taxon>
        <taxon>Staphylococcus</taxon>
    </lineage>
</organism>
<evidence type="ECO:0000256" key="6">
    <source>
        <dbReference type="SAM" id="Phobius"/>
    </source>
</evidence>
<keyword evidence="5 6" id="KW-0472">Membrane</keyword>
<dbReference type="EMBL" id="PYZI01000009">
    <property type="protein sequence ID" value="PTF13588.1"/>
    <property type="molecule type" value="Genomic_DNA"/>
</dbReference>
<feature type="transmembrane region" description="Helical" evidence="6">
    <location>
        <begin position="39"/>
        <end position="62"/>
    </location>
</feature>
<gene>
    <name evidence="7" type="ORF">BUY47_08060</name>
</gene>
<dbReference type="Gene3D" id="1.20.1740.10">
    <property type="entry name" value="Amino acid/polyamine transporter I"/>
    <property type="match status" value="1"/>
</dbReference>
<keyword evidence="4 6" id="KW-1133">Transmembrane helix</keyword>
<comment type="subcellular location">
    <subcellularLocation>
        <location evidence="1">Cell membrane</location>
        <topology evidence="1">Multi-pass membrane protein</topology>
    </subcellularLocation>
</comment>
<evidence type="ECO:0000256" key="3">
    <source>
        <dbReference type="ARBA" id="ARBA00022692"/>
    </source>
</evidence>
<reference evidence="7 8" key="1">
    <citation type="journal article" date="2016" name="Front. Microbiol.">
        <title>Comprehensive Phylogenetic Analysis of Bovine Non-aureus Staphylococci Species Based on Whole-Genome Sequencing.</title>
        <authorList>
            <person name="Naushad S."/>
            <person name="Barkema H.W."/>
            <person name="Luby C."/>
            <person name="Condas L.A."/>
            <person name="Nobrega D.B."/>
            <person name="Carson D.A."/>
            <person name="De Buck J."/>
        </authorList>
    </citation>
    <scope>NUCLEOTIDE SEQUENCE [LARGE SCALE GENOMIC DNA]</scope>
    <source>
        <strain evidence="7 8">SNUC 1409</strain>
    </source>
</reference>
<keyword evidence="2" id="KW-1003">Cell membrane</keyword>
<dbReference type="PANTHER" id="PTHR42770">
    <property type="entry name" value="AMINO ACID TRANSPORTER-RELATED"/>
    <property type="match status" value="1"/>
</dbReference>
<evidence type="ECO:0000256" key="1">
    <source>
        <dbReference type="ARBA" id="ARBA00004651"/>
    </source>
</evidence>
<dbReference type="InterPro" id="IPR002293">
    <property type="entry name" value="AA/rel_permease1"/>
</dbReference>
<dbReference type="Proteomes" id="UP000242088">
    <property type="component" value="Unassembled WGS sequence"/>
</dbReference>
<keyword evidence="3 6" id="KW-0812">Transmembrane</keyword>
<evidence type="ECO:0000256" key="2">
    <source>
        <dbReference type="ARBA" id="ARBA00022475"/>
    </source>
</evidence>
<accession>A0ABX5I2I2</accession>
<name>A0ABX5I2I2_9STAP</name>
<proteinExistence type="predicted"/>
<dbReference type="Pfam" id="PF13520">
    <property type="entry name" value="AA_permease_2"/>
    <property type="match status" value="1"/>
</dbReference>
<dbReference type="PANTHER" id="PTHR42770:SF4">
    <property type="entry name" value="ARGININE_ORNITHINE ANTIPORTER-RELATED"/>
    <property type="match status" value="1"/>
</dbReference>
<sequence length="95" mass="9866">MNNETDTNKLGKMSLIGLVIGSMIGGGAFNIISDMGGQAGGLAIIIGWIITAIGMISLAFVFQNLTNERPDLEGGIYSYAQAGFGDFIGFSSAWG</sequence>
<evidence type="ECO:0000313" key="7">
    <source>
        <dbReference type="EMBL" id="PTF13588.1"/>
    </source>
</evidence>
<evidence type="ECO:0000256" key="4">
    <source>
        <dbReference type="ARBA" id="ARBA00022989"/>
    </source>
</evidence>
<comment type="caution">
    <text evidence="7">The sequence shown here is derived from an EMBL/GenBank/DDBJ whole genome shotgun (WGS) entry which is preliminary data.</text>
</comment>
<dbReference type="InterPro" id="IPR050367">
    <property type="entry name" value="APC_superfamily"/>
</dbReference>